<evidence type="ECO:0000256" key="3">
    <source>
        <dbReference type="ARBA" id="ARBA00023082"/>
    </source>
</evidence>
<sequence>MALSDFDRRLLDRCLSGAPRAWEDFVDRFMGLVVHVVNHVAGSRSIKLSSADREDLIADVFLAIIENDYAVLRRFRGQSSLATYLTVISQRVVIRKLVEALSGEAPVDLMPDGVAAADGAEQRIADREEVDALLERLDGDDARVVRMYHLEGKSYHEISQATGIPENSVGPLLSRARTKLRDIAPAD</sequence>
<keyword evidence="2" id="KW-0805">Transcription regulation</keyword>
<dbReference type="Proteomes" id="UP000316714">
    <property type="component" value="Unassembled WGS sequence"/>
</dbReference>
<dbReference type="EMBL" id="SIHJ01000001">
    <property type="protein sequence ID" value="TWT37845.1"/>
    <property type="molecule type" value="Genomic_DNA"/>
</dbReference>
<dbReference type="GO" id="GO:0006352">
    <property type="term" value="P:DNA-templated transcription initiation"/>
    <property type="evidence" value="ECO:0007669"/>
    <property type="project" value="InterPro"/>
</dbReference>
<accession>A0A5C5VJ66</accession>
<dbReference type="SUPFAM" id="SSF88659">
    <property type="entry name" value="Sigma3 and sigma4 domains of RNA polymerase sigma factors"/>
    <property type="match status" value="1"/>
</dbReference>
<reference evidence="6 7" key="1">
    <citation type="submission" date="2019-02" db="EMBL/GenBank/DDBJ databases">
        <title>Deep-cultivation of Planctomycetes and their phenomic and genomic characterization uncovers novel biology.</title>
        <authorList>
            <person name="Wiegand S."/>
            <person name="Jogler M."/>
            <person name="Boedeker C."/>
            <person name="Pinto D."/>
            <person name="Vollmers J."/>
            <person name="Rivas-Marin E."/>
            <person name="Kohn T."/>
            <person name="Peeters S.H."/>
            <person name="Heuer A."/>
            <person name="Rast P."/>
            <person name="Oberbeckmann S."/>
            <person name="Bunk B."/>
            <person name="Jeske O."/>
            <person name="Meyerdierks A."/>
            <person name="Storesund J.E."/>
            <person name="Kallscheuer N."/>
            <person name="Luecker S."/>
            <person name="Lage O.M."/>
            <person name="Pohl T."/>
            <person name="Merkel B.J."/>
            <person name="Hornburger P."/>
            <person name="Mueller R.-W."/>
            <person name="Bruemmer F."/>
            <person name="Labrenz M."/>
            <person name="Spormann A.M."/>
            <person name="Op Den Camp H."/>
            <person name="Overmann J."/>
            <person name="Amann R."/>
            <person name="Jetten M.S.M."/>
            <person name="Mascher T."/>
            <person name="Medema M.H."/>
            <person name="Devos D.P."/>
            <person name="Kaster A.-K."/>
            <person name="Ovreas L."/>
            <person name="Rohde M."/>
            <person name="Galperin M.Y."/>
            <person name="Jogler C."/>
        </authorList>
    </citation>
    <scope>NUCLEOTIDE SEQUENCE [LARGE SCALE GENOMIC DNA]</scope>
    <source>
        <strain evidence="6 7">KOR34</strain>
    </source>
</reference>
<protein>
    <submittedName>
        <fullName evidence="6">RNA polymerase sigma factor</fullName>
    </submittedName>
</protein>
<dbReference type="InterPro" id="IPR013324">
    <property type="entry name" value="RNA_pol_sigma_r3/r4-like"/>
</dbReference>
<dbReference type="Gene3D" id="1.10.10.10">
    <property type="entry name" value="Winged helix-like DNA-binding domain superfamily/Winged helix DNA-binding domain"/>
    <property type="match status" value="1"/>
</dbReference>
<comment type="similarity">
    <text evidence="1">Belongs to the sigma-70 factor family. ECF subfamily.</text>
</comment>
<dbReference type="InterPro" id="IPR039425">
    <property type="entry name" value="RNA_pol_sigma-70-like"/>
</dbReference>
<dbReference type="InterPro" id="IPR036388">
    <property type="entry name" value="WH-like_DNA-bd_sf"/>
</dbReference>
<evidence type="ECO:0000313" key="7">
    <source>
        <dbReference type="Proteomes" id="UP000316714"/>
    </source>
</evidence>
<proteinExistence type="inferred from homology"/>
<dbReference type="InterPro" id="IPR013249">
    <property type="entry name" value="RNA_pol_sigma70_r4_t2"/>
</dbReference>
<keyword evidence="7" id="KW-1185">Reference proteome</keyword>
<comment type="caution">
    <text evidence="6">The sequence shown here is derived from an EMBL/GenBank/DDBJ whole genome shotgun (WGS) entry which is preliminary data.</text>
</comment>
<dbReference type="AlphaFoldDB" id="A0A5C5VJ66"/>
<dbReference type="CDD" id="cd06171">
    <property type="entry name" value="Sigma70_r4"/>
    <property type="match status" value="1"/>
</dbReference>
<evidence type="ECO:0000256" key="1">
    <source>
        <dbReference type="ARBA" id="ARBA00010641"/>
    </source>
</evidence>
<dbReference type="NCBIfam" id="TIGR02937">
    <property type="entry name" value="sigma70-ECF"/>
    <property type="match status" value="1"/>
</dbReference>
<organism evidence="6 7">
    <name type="scientific">Posidoniimonas corsicana</name>
    <dbReference type="NCBI Taxonomy" id="1938618"/>
    <lineage>
        <taxon>Bacteria</taxon>
        <taxon>Pseudomonadati</taxon>
        <taxon>Planctomycetota</taxon>
        <taxon>Planctomycetia</taxon>
        <taxon>Pirellulales</taxon>
        <taxon>Lacipirellulaceae</taxon>
        <taxon>Posidoniimonas</taxon>
    </lineage>
</organism>
<dbReference type="PANTHER" id="PTHR43133">
    <property type="entry name" value="RNA POLYMERASE ECF-TYPE SIGMA FACTO"/>
    <property type="match status" value="1"/>
</dbReference>
<dbReference type="InterPro" id="IPR014284">
    <property type="entry name" value="RNA_pol_sigma-70_dom"/>
</dbReference>
<dbReference type="Pfam" id="PF08281">
    <property type="entry name" value="Sigma70_r4_2"/>
    <property type="match status" value="1"/>
</dbReference>
<evidence type="ECO:0000313" key="6">
    <source>
        <dbReference type="EMBL" id="TWT37845.1"/>
    </source>
</evidence>
<dbReference type="RefSeq" id="WP_146565150.1">
    <property type="nucleotide sequence ID" value="NZ_SIHJ01000001.1"/>
</dbReference>
<dbReference type="GO" id="GO:0016987">
    <property type="term" value="F:sigma factor activity"/>
    <property type="evidence" value="ECO:0007669"/>
    <property type="project" value="UniProtKB-KW"/>
</dbReference>
<dbReference type="GO" id="GO:0003677">
    <property type="term" value="F:DNA binding"/>
    <property type="evidence" value="ECO:0007669"/>
    <property type="project" value="InterPro"/>
</dbReference>
<dbReference type="InterPro" id="IPR013325">
    <property type="entry name" value="RNA_pol_sigma_r2"/>
</dbReference>
<evidence type="ECO:0000256" key="2">
    <source>
        <dbReference type="ARBA" id="ARBA00023015"/>
    </source>
</evidence>
<name>A0A5C5VJ66_9BACT</name>
<dbReference type="Gene3D" id="1.10.1740.10">
    <property type="match status" value="1"/>
</dbReference>
<keyword evidence="4" id="KW-0804">Transcription</keyword>
<dbReference type="PANTHER" id="PTHR43133:SF51">
    <property type="entry name" value="RNA POLYMERASE SIGMA FACTOR"/>
    <property type="match status" value="1"/>
</dbReference>
<keyword evidence="3" id="KW-0731">Sigma factor</keyword>
<evidence type="ECO:0000256" key="4">
    <source>
        <dbReference type="ARBA" id="ARBA00023163"/>
    </source>
</evidence>
<dbReference type="OrthoDB" id="260857at2"/>
<evidence type="ECO:0000259" key="5">
    <source>
        <dbReference type="Pfam" id="PF08281"/>
    </source>
</evidence>
<feature type="domain" description="RNA polymerase sigma factor 70 region 4 type 2" evidence="5">
    <location>
        <begin position="127"/>
        <end position="180"/>
    </location>
</feature>
<gene>
    <name evidence="6" type="ORF">KOR34_28090</name>
</gene>
<dbReference type="SUPFAM" id="SSF88946">
    <property type="entry name" value="Sigma2 domain of RNA polymerase sigma factors"/>
    <property type="match status" value="1"/>
</dbReference>